<keyword evidence="2" id="KW-0732">Signal</keyword>
<name>A0A402D192_9BACT</name>
<dbReference type="Proteomes" id="UP000287394">
    <property type="component" value="Chromosome"/>
</dbReference>
<dbReference type="InterPro" id="IPR012334">
    <property type="entry name" value="Pectin_lyas_fold"/>
</dbReference>
<evidence type="ECO:0000256" key="2">
    <source>
        <dbReference type="ARBA" id="ARBA00022729"/>
    </source>
</evidence>
<dbReference type="InterPro" id="IPR002909">
    <property type="entry name" value="IPT_dom"/>
</dbReference>
<keyword evidence="5" id="KW-0813">Transport</keyword>
<evidence type="ECO:0000256" key="3">
    <source>
        <dbReference type="ARBA" id="ARBA00022737"/>
    </source>
</evidence>
<dbReference type="Pfam" id="PF01833">
    <property type="entry name" value="TIG"/>
    <property type="match status" value="1"/>
</dbReference>
<keyword evidence="8" id="KW-1185">Reference proteome</keyword>
<reference evidence="7 8" key="1">
    <citation type="journal article" date="2019" name="Int. J. Syst. Evol. Microbiol.">
        <title>Capsulimonas corticalis gen. nov., sp. nov., an aerobic capsulated bacterium, of a novel bacterial order, Capsulimonadales ord. nov., of the class Armatimonadia of the phylum Armatimonadetes.</title>
        <authorList>
            <person name="Li J."/>
            <person name="Kudo C."/>
            <person name="Tonouchi A."/>
        </authorList>
    </citation>
    <scope>NUCLEOTIDE SEQUENCE [LARGE SCALE GENOMIC DNA]</scope>
    <source>
        <strain evidence="7 8">AX-7</strain>
    </source>
</reference>
<dbReference type="GO" id="GO:0016020">
    <property type="term" value="C:membrane"/>
    <property type="evidence" value="ECO:0007669"/>
    <property type="project" value="InterPro"/>
</dbReference>
<dbReference type="PANTHER" id="PTHR11878:SF65">
    <property type="entry name" value="NA_CA-EXCHANGE PROTEIN, ISOFORM G"/>
    <property type="match status" value="1"/>
</dbReference>
<protein>
    <submittedName>
        <fullName evidence="7">Uncharacterized protein</fullName>
    </submittedName>
</protein>
<dbReference type="SUPFAM" id="SSF81296">
    <property type="entry name" value="E set domains"/>
    <property type="match status" value="1"/>
</dbReference>
<dbReference type="AlphaFoldDB" id="A0A402D192"/>
<dbReference type="InterPro" id="IPR051171">
    <property type="entry name" value="CaCA"/>
</dbReference>
<dbReference type="Gene3D" id="2.160.20.10">
    <property type="entry name" value="Single-stranded right-handed beta-helix, Pectin lyase-like"/>
    <property type="match status" value="1"/>
</dbReference>
<evidence type="ECO:0000256" key="5">
    <source>
        <dbReference type="ARBA" id="ARBA00023065"/>
    </source>
</evidence>
<dbReference type="RefSeq" id="WP_165864434.1">
    <property type="nucleotide sequence ID" value="NZ_AP025739.1"/>
</dbReference>
<dbReference type="InterPro" id="IPR038081">
    <property type="entry name" value="CalX-like_sf"/>
</dbReference>
<evidence type="ECO:0000256" key="1">
    <source>
        <dbReference type="ARBA" id="ARBA00004316"/>
    </source>
</evidence>
<proteinExistence type="predicted"/>
<dbReference type="SUPFAM" id="SSF141072">
    <property type="entry name" value="CalX-like"/>
    <property type="match status" value="1"/>
</dbReference>
<dbReference type="GO" id="GO:0007154">
    <property type="term" value="P:cell communication"/>
    <property type="evidence" value="ECO:0007669"/>
    <property type="project" value="InterPro"/>
</dbReference>
<dbReference type="SMART" id="SM00710">
    <property type="entry name" value="PbH1"/>
    <property type="match status" value="5"/>
</dbReference>
<accession>A0A402D192</accession>
<dbReference type="SMART" id="SM00237">
    <property type="entry name" value="Calx_beta"/>
    <property type="match status" value="1"/>
</dbReference>
<dbReference type="PANTHER" id="PTHR11878">
    <property type="entry name" value="SODIUM/CALCIUM EXCHANGER"/>
    <property type="match status" value="1"/>
</dbReference>
<dbReference type="Gene3D" id="2.60.40.2030">
    <property type="match status" value="1"/>
</dbReference>
<keyword evidence="5" id="KW-0406">Ion transport</keyword>
<keyword evidence="4" id="KW-0106">Calcium</keyword>
<dbReference type="EMBL" id="AP025739">
    <property type="protein sequence ID" value="BDI31658.1"/>
    <property type="molecule type" value="Genomic_DNA"/>
</dbReference>
<sequence>MPQLHKTILATAVAAGICAMGGAFASAATYDVGPAYAYTTLSSVPWSALQPGDVVNIHWRAAPYKEHILLSQSGTAAQHIVVHGVPDPATQQLPVLDSDGAVEAANINYCWSGLYGNGAVMVSPRAGFVYPYIPSYIDIENLKIIHARAPYSFQAPDGTTQNYARFTAGINVERGQNITIRGCELTDNALGLFVNSKYNTDALSANILIEHNDIHHNGVSGDASCHNCYTEAAGVTYQYNHIGPVITGSVADAIKDRSSNLVIRYNNIESGPSDCLDLIEAQSDKYIATLPNYDKTWIYGNTFYNGPTGAAYLINYGGLDTDYSMYRKGTLYFYNNTVVNQAPYNAWWRTVVFVFPYRYYTGVDSVERVDCRNNIFASLPVTPGAAPAVLAMMATDNTPFLDMTANYVSPGTQLAYYTGQGPLGGLVTGWAMQHFGDANGVDNPGFVNPSALDFRLAKTAYCIDKGTAQNAAVAGLFDPQFELMSDLNVIPRPTLGAAIDLGAHENSGLAAAAPPMSISSASLSEGNSGVKNMIFTVTLASPSAAAAQVSYTTANGTAAAGSDYTATSGTLIIPAGQTSATIAVPILGDTVPEPDETFTVNLSNAVGATLIGGQGVGTIVNDDSAPVNAPVIYSFTPAGGAAGTVVTITGQYLTGATGVYLHDIPAASYTVVNDTTITFVVPAMAAGPAKLKVITPAGKCWAVNNFVVN</sequence>
<comment type="subcellular location">
    <subcellularLocation>
        <location evidence="1">Cell projection</location>
    </subcellularLocation>
</comment>
<keyword evidence="3" id="KW-0677">Repeat</keyword>
<evidence type="ECO:0000256" key="6">
    <source>
        <dbReference type="ARBA" id="ARBA00023273"/>
    </source>
</evidence>
<dbReference type="Pfam" id="PF03160">
    <property type="entry name" value="Calx-beta"/>
    <property type="match status" value="1"/>
</dbReference>
<keyword evidence="6" id="KW-0966">Cell projection</keyword>
<dbReference type="InterPro" id="IPR013783">
    <property type="entry name" value="Ig-like_fold"/>
</dbReference>
<gene>
    <name evidence="7" type="ORF">CCAX7_37090</name>
</gene>
<dbReference type="Gene3D" id="2.60.40.10">
    <property type="entry name" value="Immunoglobulins"/>
    <property type="match status" value="1"/>
</dbReference>
<dbReference type="InterPro" id="IPR006626">
    <property type="entry name" value="PbH1"/>
</dbReference>
<organism evidence="7 8">
    <name type="scientific">Capsulimonas corticalis</name>
    <dbReference type="NCBI Taxonomy" id="2219043"/>
    <lineage>
        <taxon>Bacteria</taxon>
        <taxon>Bacillati</taxon>
        <taxon>Armatimonadota</taxon>
        <taxon>Armatimonadia</taxon>
        <taxon>Capsulimonadales</taxon>
        <taxon>Capsulimonadaceae</taxon>
        <taxon>Capsulimonas</taxon>
    </lineage>
</organism>
<dbReference type="InterPro" id="IPR003644">
    <property type="entry name" value="Calx_beta"/>
</dbReference>
<dbReference type="KEGG" id="ccot:CCAX7_37090"/>
<evidence type="ECO:0000256" key="4">
    <source>
        <dbReference type="ARBA" id="ARBA00022837"/>
    </source>
</evidence>
<dbReference type="InterPro" id="IPR014756">
    <property type="entry name" value="Ig_E-set"/>
</dbReference>
<dbReference type="SUPFAM" id="SSF51126">
    <property type="entry name" value="Pectin lyase-like"/>
    <property type="match status" value="1"/>
</dbReference>
<evidence type="ECO:0000313" key="8">
    <source>
        <dbReference type="Proteomes" id="UP000287394"/>
    </source>
</evidence>
<evidence type="ECO:0000313" key="7">
    <source>
        <dbReference type="EMBL" id="BDI31658.1"/>
    </source>
</evidence>
<dbReference type="GO" id="GO:0030001">
    <property type="term" value="P:metal ion transport"/>
    <property type="evidence" value="ECO:0007669"/>
    <property type="project" value="TreeGrafter"/>
</dbReference>
<dbReference type="GO" id="GO:0042995">
    <property type="term" value="C:cell projection"/>
    <property type="evidence" value="ECO:0007669"/>
    <property type="project" value="UniProtKB-SubCell"/>
</dbReference>
<dbReference type="InterPro" id="IPR011050">
    <property type="entry name" value="Pectin_lyase_fold/virulence"/>
</dbReference>